<evidence type="ECO:0000256" key="1">
    <source>
        <dbReference type="ARBA" id="ARBA00001964"/>
    </source>
</evidence>
<feature type="domain" description="Thiamine pyrophosphate enzyme central" evidence="5">
    <location>
        <begin position="188"/>
        <end position="316"/>
    </location>
</feature>
<evidence type="ECO:0000256" key="3">
    <source>
        <dbReference type="ARBA" id="ARBA00023052"/>
    </source>
</evidence>
<dbReference type="RefSeq" id="WP_397556497.1">
    <property type="nucleotide sequence ID" value="NZ_JBIQWL010000003.1"/>
</dbReference>
<feature type="domain" description="Thiamine pyrophosphate enzyme N-terminal TPP-binding" evidence="7">
    <location>
        <begin position="4"/>
        <end position="107"/>
    </location>
</feature>
<reference evidence="8 9" key="1">
    <citation type="submission" date="2024-09" db="EMBL/GenBank/DDBJ databases">
        <authorList>
            <person name="Pan X."/>
        </authorList>
    </citation>
    <scope>NUCLEOTIDE SEQUENCE [LARGE SCALE GENOMIC DNA]</scope>
    <source>
        <strain evidence="8 9">B2969</strain>
    </source>
</reference>
<keyword evidence="9" id="KW-1185">Reference proteome</keyword>
<dbReference type="EMBL" id="JBIQWL010000003">
    <property type="protein sequence ID" value="MFH8250628.1"/>
    <property type="molecule type" value="Genomic_DNA"/>
</dbReference>
<comment type="cofactor">
    <cofactor evidence="1">
        <name>thiamine diphosphate</name>
        <dbReference type="ChEBI" id="CHEBI:58937"/>
    </cofactor>
</comment>
<dbReference type="InterPro" id="IPR045229">
    <property type="entry name" value="TPP_enz"/>
</dbReference>
<organism evidence="8 9">
    <name type="scientific">Microbacterium alkaliflavum</name>
    <dbReference type="NCBI Taxonomy" id="3248839"/>
    <lineage>
        <taxon>Bacteria</taxon>
        <taxon>Bacillati</taxon>
        <taxon>Actinomycetota</taxon>
        <taxon>Actinomycetes</taxon>
        <taxon>Micrococcales</taxon>
        <taxon>Microbacteriaceae</taxon>
        <taxon>Microbacterium</taxon>
    </lineage>
</organism>
<dbReference type="InterPro" id="IPR011766">
    <property type="entry name" value="TPP_enzyme_TPP-bd"/>
</dbReference>
<dbReference type="Gene3D" id="3.40.50.970">
    <property type="match status" value="2"/>
</dbReference>
<dbReference type="InterPro" id="IPR029061">
    <property type="entry name" value="THDP-binding"/>
</dbReference>
<evidence type="ECO:0000259" key="5">
    <source>
        <dbReference type="Pfam" id="PF00205"/>
    </source>
</evidence>
<evidence type="ECO:0000259" key="6">
    <source>
        <dbReference type="Pfam" id="PF02775"/>
    </source>
</evidence>
<evidence type="ECO:0000313" key="9">
    <source>
        <dbReference type="Proteomes" id="UP001610861"/>
    </source>
</evidence>
<proteinExistence type="inferred from homology"/>
<dbReference type="Pfam" id="PF02775">
    <property type="entry name" value="TPP_enzyme_C"/>
    <property type="match status" value="1"/>
</dbReference>
<dbReference type="Gene3D" id="3.40.50.1220">
    <property type="entry name" value="TPP-binding domain"/>
    <property type="match status" value="1"/>
</dbReference>
<comment type="caution">
    <text evidence="8">The sequence shown here is derived from an EMBL/GenBank/DDBJ whole genome shotgun (WGS) entry which is preliminary data.</text>
</comment>
<dbReference type="InterPro" id="IPR012001">
    <property type="entry name" value="Thiamin_PyroP_enz_TPP-bd_dom"/>
</dbReference>
<evidence type="ECO:0000259" key="7">
    <source>
        <dbReference type="Pfam" id="PF02776"/>
    </source>
</evidence>
<evidence type="ECO:0000256" key="2">
    <source>
        <dbReference type="ARBA" id="ARBA00007812"/>
    </source>
</evidence>
<feature type="domain" description="Thiamine pyrophosphate enzyme TPP-binding" evidence="6">
    <location>
        <begin position="385"/>
        <end position="529"/>
    </location>
</feature>
<dbReference type="InterPro" id="IPR029035">
    <property type="entry name" value="DHS-like_NAD/FAD-binding_dom"/>
</dbReference>
<comment type="similarity">
    <text evidence="2 4">Belongs to the TPP enzyme family.</text>
</comment>
<dbReference type="Pfam" id="PF02776">
    <property type="entry name" value="TPP_enzyme_N"/>
    <property type="match status" value="1"/>
</dbReference>
<dbReference type="CDD" id="cd07035">
    <property type="entry name" value="TPP_PYR_POX_like"/>
    <property type="match status" value="1"/>
</dbReference>
<dbReference type="PANTHER" id="PTHR18968">
    <property type="entry name" value="THIAMINE PYROPHOSPHATE ENZYMES"/>
    <property type="match status" value="1"/>
</dbReference>
<dbReference type="SUPFAM" id="SSF52467">
    <property type="entry name" value="DHS-like NAD/FAD-binding domain"/>
    <property type="match status" value="1"/>
</dbReference>
<sequence length="547" mass="57199">MRVSVAEAVGRTLAHLGVAHAFGVVGSGNFHVTNALIAAGVPFVATRHEMGATCMADAFTRVTGRVSAVSVHQGCGLTNAMTGIGEAAKSGTPIIVVSGDTPAYEKTSNFYIDQDAAVAALGASPHRIHRASTAVADTCRAFADAVTQRRTVVLSLPLDLQAAEIDWDPADVRLPATIRSGDASPDAVRELAELLRRAERPVIVAGRGARGAAAELRALAATTGALLATSAVARGLFADDPWSVDVMGGFSTDPVADLIADADLVVAFGAVLTRWTTRNGALARAKTLVQVDDRAAAIGSHQAVDLGVIGDAAEVACAVEALLARDGGSPSGGYRTAEVRTRIDQTRRWRDIPYEDEGDDAHIDPRTLTIALDDLIPSERVLTVDGGNFCGYPAMFLRVPDERGFVLPLAFQSIGLSLASGIGAGVASPGRVPVVGLGDGSFMMSHVELDTAVRLGLGIVVVVYNDDAYGAEAQHFTTEDLRTVVFPDTDIAAIARGYGCDAVTVRSLDDIEPVRAWLAGPRTRPLVIDAKIAAFPSWMNAHAMSKH</sequence>
<dbReference type="SUPFAM" id="SSF52518">
    <property type="entry name" value="Thiamin diphosphate-binding fold (THDP-binding)"/>
    <property type="match status" value="2"/>
</dbReference>
<dbReference type="PANTHER" id="PTHR18968:SF166">
    <property type="entry name" value="2-HYDROXYACYL-COA LYASE 2"/>
    <property type="match status" value="1"/>
</dbReference>
<dbReference type="CDD" id="cd00568">
    <property type="entry name" value="TPP_enzymes"/>
    <property type="match status" value="1"/>
</dbReference>
<gene>
    <name evidence="8" type="ORF">ACH3VR_09720</name>
</gene>
<protein>
    <submittedName>
        <fullName evidence="8">Thiamine pyrophosphate-binding protein</fullName>
    </submittedName>
</protein>
<dbReference type="Proteomes" id="UP001610861">
    <property type="component" value="Unassembled WGS sequence"/>
</dbReference>
<dbReference type="InterPro" id="IPR012000">
    <property type="entry name" value="Thiamin_PyroP_enz_cen_dom"/>
</dbReference>
<evidence type="ECO:0000256" key="4">
    <source>
        <dbReference type="RuleBase" id="RU362132"/>
    </source>
</evidence>
<evidence type="ECO:0000313" key="8">
    <source>
        <dbReference type="EMBL" id="MFH8250628.1"/>
    </source>
</evidence>
<keyword evidence="3 4" id="KW-0786">Thiamine pyrophosphate</keyword>
<dbReference type="Pfam" id="PF00205">
    <property type="entry name" value="TPP_enzyme_M"/>
    <property type="match status" value="1"/>
</dbReference>
<name>A0ABW7Q717_9MICO</name>
<accession>A0ABW7Q717</accession>